<dbReference type="AlphaFoldDB" id="A0A3N2CUD7"/>
<name>A0A3N2CUD7_9ACTN</name>
<keyword evidence="4" id="KW-1185">Reference proteome</keyword>
<feature type="compositionally biased region" description="Basic and acidic residues" evidence="1">
    <location>
        <begin position="25"/>
        <end position="37"/>
    </location>
</feature>
<reference evidence="3 4" key="1">
    <citation type="submission" date="2018-11" db="EMBL/GenBank/DDBJ databases">
        <title>Sequencing the genomes of 1000 actinobacteria strains.</title>
        <authorList>
            <person name="Klenk H.-P."/>
        </authorList>
    </citation>
    <scope>NUCLEOTIDE SEQUENCE [LARGE SCALE GENOMIC DNA]</scope>
    <source>
        <strain evidence="3 4">DSM 12652</strain>
    </source>
</reference>
<gene>
    <name evidence="3" type="ORF">EDD33_1878</name>
</gene>
<accession>A0A3N2CUD7</accession>
<evidence type="ECO:0000313" key="4">
    <source>
        <dbReference type="Proteomes" id="UP000281738"/>
    </source>
</evidence>
<feature type="transmembrane region" description="Helical" evidence="2">
    <location>
        <begin position="65"/>
        <end position="85"/>
    </location>
</feature>
<keyword evidence="2" id="KW-0812">Transmembrane</keyword>
<protein>
    <submittedName>
        <fullName evidence="3">Uncharacterized protein</fullName>
    </submittedName>
</protein>
<feature type="region of interest" description="Disordered" evidence="1">
    <location>
        <begin position="1"/>
        <end position="58"/>
    </location>
</feature>
<sequence>MWCGSGASRSRVTGVSMRSRPSEPCTRRVMTEDRRTADVSPSRPRRVDRGQVPTRRTRARSTPTLLAITVMAVALVAAASVWTVMRTDVVSMGEGRVLVQGRHYPQPSAFHDADGGTIVLDSSGCIGVLGTDGTVRTVLWPQATRVGVEGPAPWLEVTEDGQRTTELHLGDDVSFGKYTGLSAIERMTVPSSCRRDELIRIFDVDHTG</sequence>
<dbReference type="Proteomes" id="UP000281738">
    <property type="component" value="Unassembled WGS sequence"/>
</dbReference>
<proteinExistence type="predicted"/>
<keyword evidence="2" id="KW-0472">Membrane</keyword>
<keyword evidence="2" id="KW-1133">Transmembrane helix</keyword>
<evidence type="ECO:0000313" key="3">
    <source>
        <dbReference type="EMBL" id="ROR91018.1"/>
    </source>
</evidence>
<dbReference type="EMBL" id="RKHO01000001">
    <property type="protein sequence ID" value="ROR91018.1"/>
    <property type="molecule type" value="Genomic_DNA"/>
</dbReference>
<organism evidence="3 4">
    <name type="scientific">Nocardioides aurantiacus</name>
    <dbReference type="NCBI Taxonomy" id="86796"/>
    <lineage>
        <taxon>Bacteria</taxon>
        <taxon>Bacillati</taxon>
        <taxon>Actinomycetota</taxon>
        <taxon>Actinomycetes</taxon>
        <taxon>Propionibacteriales</taxon>
        <taxon>Nocardioidaceae</taxon>
        <taxon>Nocardioides</taxon>
    </lineage>
</organism>
<evidence type="ECO:0000256" key="1">
    <source>
        <dbReference type="SAM" id="MobiDB-lite"/>
    </source>
</evidence>
<evidence type="ECO:0000256" key="2">
    <source>
        <dbReference type="SAM" id="Phobius"/>
    </source>
</evidence>
<comment type="caution">
    <text evidence="3">The sequence shown here is derived from an EMBL/GenBank/DDBJ whole genome shotgun (WGS) entry which is preliminary data.</text>
</comment>